<evidence type="ECO:0000313" key="3">
    <source>
        <dbReference type="Proteomes" id="UP000734343"/>
    </source>
</evidence>
<evidence type="ECO:0000313" key="2">
    <source>
        <dbReference type="EMBL" id="MBU9854286.1"/>
    </source>
</evidence>
<dbReference type="Pfam" id="PF16083">
    <property type="entry name" value="Phage_holin_3_3"/>
    <property type="match status" value="1"/>
</dbReference>
<sequence length="110" mass="12337">MITFHAKEVVFIEFELLVSILVMSSWGGVVRFIMRCKSKPTIEDIYKCFAQVVVSCFTGFLLSIVFIEKDMSFNMILLTSGMGGVLGGPLLMIVGDRVKKLAENFTFAQR</sequence>
<keyword evidence="1" id="KW-0812">Transmembrane</keyword>
<protein>
    <submittedName>
        <fullName evidence="2">Phage holin family protein</fullName>
    </submittedName>
</protein>
<name>A0ABS6LQQ1_9GAMM</name>
<proteinExistence type="predicted"/>
<dbReference type="EMBL" id="JAFMOW010000050">
    <property type="protein sequence ID" value="MBU9854286.1"/>
    <property type="molecule type" value="Genomic_DNA"/>
</dbReference>
<dbReference type="RefSeq" id="WP_217171959.1">
    <property type="nucleotide sequence ID" value="NZ_CP126169.1"/>
</dbReference>
<comment type="caution">
    <text evidence="2">The sequence shown here is derived from an EMBL/GenBank/DDBJ whole genome shotgun (WGS) entry which is preliminary data.</text>
</comment>
<evidence type="ECO:0000256" key="1">
    <source>
        <dbReference type="SAM" id="Phobius"/>
    </source>
</evidence>
<feature type="transmembrane region" description="Helical" evidence="1">
    <location>
        <begin position="73"/>
        <end position="94"/>
    </location>
</feature>
<feature type="transmembrane region" description="Helical" evidence="1">
    <location>
        <begin position="46"/>
        <end position="67"/>
    </location>
</feature>
<dbReference type="Proteomes" id="UP000734343">
    <property type="component" value="Unassembled WGS sequence"/>
</dbReference>
<accession>A0ABS6LQQ1</accession>
<reference evidence="2 3" key="1">
    <citation type="submission" date="2021-03" db="EMBL/GenBank/DDBJ databases">
        <title>Five novel Rahnella species.</title>
        <authorList>
            <person name="Brady C."/>
            <person name="Asselin J."/>
            <person name="Beer S."/>
            <person name="Bruberg M.B."/>
            <person name="Crampton B."/>
            <person name="Venter S."/>
            <person name="Arnold D."/>
            <person name="Denman S."/>
        </authorList>
    </citation>
    <scope>NUCLEOTIDE SEQUENCE [LARGE SCALE GENOMIC DNA]</scope>
    <source>
        <strain evidence="2 3">H11b</strain>
    </source>
</reference>
<keyword evidence="1" id="KW-0472">Membrane</keyword>
<dbReference type="InterPro" id="IPR032126">
    <property type="entry name" value="LydA_holin"/>
</dbReference>
<keyword evidence="1" id="KW-1133">Transmembrane helix</keyword>
<gene>
    <name evidence="2" type="ORF">J1778_03150</name>
</gene>
<keyword evidence="3" id="KW-1185">Reference proteome</keyword>
<feature type="transmembrane region" description="Helical" evidence="1">
    <location>
        <begin position="16"/>
        <end position="34"/>
    </location>
</feature>
<organism evidence="2 3">
    <name type="scientific">Rahnella bonaserana</name>
    <dbReference type="NCBI Taxonomy" id="2816248"/>
    <lineage>
        <taxon>Bacteria</taxon>
        <taxon>Pseudomonadati</taxon>
        <taxon>Pseudomonadota</taxon>
        <taxon>Gammaproteobacteria</taxon>
        <taxon>Enterobacterales</taxon>
        <taxon>Yersiniaceae</taxon>
        <taxon>Rahnella</taxon>
    </lineage>
</organism>